<gene>
    <name evidence="2" type="ORF">RB653_003901</name>
</gene>
<organism evidence="2 3">
    <name type="scientific">Dictyostelium firmibasis</name>
    <dbReference type="NCBI Taxonomy" id="79012"/>
    <lineage>
        <taxon>Eukaryota</taxon>
        <taxon>Amoebozoa</taxon>
        <taxon>Evosea</taxon>
        <taxon>Eumycetozoa</taxon>
        <taxon>Dictyostelia</taxon>
        <taxon>Dictyosteliales</taxon>
        <taxon>Dictyosteliaceae</taxon>
        <taxon>Dictyostelium</taxon>
    </lineage>
</organism>
<sequence>MTKDSLNDQFIQSDDNNNFRLVSHNKRYEACMQGDGNFVIYSLINCSTDSRRVIYSSNTCHHGNGPYKFWCQGDGNMVIYDSKNHATWSSDTCNKHTHRPGPYHCTLYDSGSLKAFDCNNNIMWSSPIDSLLGHC</sequence>
<dbReference type="InterPro" id="IPR036426">
    <property type="entry name" value="Bulb-type_lectin_dom_sf"/>
</dbReference>
<feature type="domain" description="Bulb-type lectin" evidence="1">
    <location>
        <begin position="6"/>
        <end position="128"/>
    </location>
</feature>
<evidence type="ECO:0000313" key="3">
    <source>
        <dbReference type="Proteomes" id="UP001344447"/>
    </source>
</evidence>
<keyword evidence="3" id="KW-1185">Reference proteome</keyword>
<proteinExistence type="predicted"/>
<dbReference type="InterPro" id="IPR001480">
    <property type="entry name" value="Bulb-type_lectin_dom"/>
</dbReference>
<evidence type="ECO:0000313" key="2">
    <source>
        <dbReference type="EMBL" id="KAK5582318.1"/>
    </source>
</evidence>
<accession>A0AAN7UIC1</accession>
<dbReference type="AlphaFoldDB" id="A0AAN7UIC1"/>
<dbReference type="SMART" id="SM00108">
    <property type="entry name" value="B_lectin"/>
    <property type="match status" value="1"/>
</dbReference>
<dbReference type="Gene3D" id="2.90.10.30">
    <property type="match status" value="1"/>
</dbReference>
<dbReference type="Gene3D" id="2.90.10.10">
    <property type="entry name" value="Bulb-type lectin domain"/>
    <property type="match status" value="1"/>
</dbReference>
<dbReference type="SUPFAM" id="SSF51110">
    <property type="entry name" value="alpha-D-mannose-specific plant lectins"/>
    <property type="match status" value="1"/>
</dbReference>
<reference evidence="2 3" key="1">
    <citation type="submission" date="2023-11" db="EMBL/GenBank/DDBJ databases">
        <title>Dfirmibasis_genome.</title>
        <authorList>
            <person name="Edelbroek B."/>
            <person name="Kjellin J."/>
            <person name="Jerlstrom-Hultqvist J."/>
            <person name="Soderbom F."/>
        </authorList>
    </citation>
    <scope>NUCLEOTIDE SEQUENCE [LARGE SCALE GENOMIC DNA]</scope>
    <source>
        <strain evidence="2 3">TNS-C-14</strain>
    </source>
</reference>
<comment type="caution">
    <text evidence="2">The sequence shown here is derived from an EMBL/GenBank/DDBJ whole genome shotgun (WGS) entry which is preliminary data.</text>
</comment>
<dbReference type="PROSITE" id="PS50927">
    <property type="entry name" value="BULB_LECTIN"/>
    <property type="match status" value="1"/>
</dbReference>
<dbReference type="EMBL" id="JAVFKY010000001">
    <property type="protein sequence ID" value="KAK5582318.1"/>
    <property type="molecule type" value="Genomic_DNA"/>
</dbReference>
<evidence type="ECO:0000259" key="1">
    <source>
        <dbReference type="PROSITE" id="PS50927"/>
    </source>
</evidence>
<dbReference type="Proteomes" id="UP001344447">
    <property type="component" value="Unassembled WGS sequence"/>
</dbReference>
<protein>
    <recommendedName>
        <fullName evidence="1">Bulb-type lectin domain-containing protein</fullName>
    </recommendedName>
</protein>
<name>A0AAN7UIC1_9MYCE</name>